<dbReference type="InterPro" id="IPR000873">
    <property type="entry name" value="AMP-dep_synth/lig_dom"/>
</dbReference>
<dbReference type="PANTHER" id="PTHR43767:SF1">
    <property type="entry name" value="NONRIBOSOMAL PEPTIDE SYNTHASE PES1 (EUROFUNG)-RELATED"/>
    <property type="match status" value="1"/>
</dbReference>
<dbReference type="Pfam" id="PF13193">
    <property type="entry name" value="AMP-binding_C"/>
    <property type="match status" value="1"/>
</dbReference>
<dbReference type="GO" id="GO:0016878">
    <property type="term" value="F:acid-thiol ligase activity"/>
    <property type="evidence" value="ECO:0007669"/>
    <property type="project" value="UniProtKB-ARBA"/>
</dbReference>
<dbReference type="Proteomes" id="UP000193711">
    <property type="component" value="Unassembled WGS sequence"/>
</dbReference>
<dbReference type="InterPro" id="IPR045851">
    <property type="entry name" value="AMP-bd_C_sf"/>
</dbReference>
<dbReference type="Pfam" id="PF00501">
    <property type="entry name" value="AMP-binding"/>
    <property type="match status" value="1"/>
</dbReference>
<gene>
    <name evidence="3" type="ORF">SAMN06295885_2512</name>
</gene>
<sequence length="385" mass="39593">MTRPLVAVDPAPEAVLIALRAALDGSGPAVRIAAPGAPGPAAEQAEARVPQRVAVVVETSGSSGPPKRVALATSALLTSAAAALAELGGPGRWLLCLPTHYVAGVQVLVRSLTADADPAVLAPASFDAADFLDLARTMPAGERRYSSLVPVQLARLLDRAEGDAAGAETLRSFDALLIGGQATPLQLRERAAALGVRIRLTYGSSETAGGCVYDGAPLRDVRMRVEDGQVLLGGPTLADGYLDASGALDPERTDSAFVSLDGARWYRTGDAGSIVDGRLSVTGRLDRVIVSGGEKVSLDAVERVLREAGVPDAVVVRRADERWGEVPVVVTAGEPPELAELRATAAEALGRAAAPAAILRVASIPLLASGKPDRRALERAAVEGT</sequence>
<evidence type="ECO:0000259" key="1">
    <source>
        <dbReference type="Pfam" id="PF00501"/>
    </source>
</evidence>
<accession>A0A1X7P5K1</accession>
<dbReference type="Gene3D" id="3.40.50.12780">
    <property type="entry name" value="N-terminal domain of ligase-like"/>
    <property type="match status" value="1"/>
</dbReference>
<evidence type="ECO:0000259" key="2">
    <source>
        <dbReference type="Pfam" id="PF13193"/>
    </source>
</evidence>
<dbReference type="InterPro" id="IPR050237">
    <property type="entry name" value="ATP-dep_AMP-bd_enzyme"/>
</dbReference>
<evidence type="ECO:0000313" key="3">
    <source>
        <dbReference type="EMBL" id="SMH45315.1"/>
    </source>
</evidence>
<keyword evidence="4" id="KW-1185">Reference proteome</keyword>
<dbReference type="AlphaFoldDB" id="A0A1X7P5K1"/>
<organism evidence="3 4">
    <name type="scientific">Rathayibacter oskolensis</name>
    <dbReference type="NCBI Taxonomy" id="1891671"/>
    <lineage>
        <taxon>Bacteria</taxon>
        <taxon>Bacillati</taxon>
        <taxon>Actinomycetota</taxon>
        <taxon>Actinomycetes</taxon>
        <taxon>Micrococcales</taxon>
        <taxon>Microbacteriaceae</taxon>
        <taxon>Rathayibacter</taxon>
    </lineage>
</organism>
<dbReference type="Gene3D" id="3.30.300.30">
    <property type="match status" value="1"/>
</dbReference>
<evidence type="ECO:0000313" key="4">
    <source>
        <dbReference type="Proteomes" id="UP000193711"/>
    </source>
</evidence>
<dbReference type="SUPFAM" id="SSF56801">
    <property type="entry name" value="Acetyl-CoA synthetase-like"/>
    <property type="match status" value="1"/>
</dbReference>
<dbReference type="InterPro" id="IPR042099">
    <property type="entry name" value="ANL_N_sf"/>
</dbReference>
<keyword evidence="3" id="KW-0436">Ligase</keyword>
<protein>
    <submittedName>
        <fullName evidence="3">O-succinylbenzoic acid--CoA ligase</fullName>
    </submittedName>
</protein>
<feature type="domain" description="AMP-binding enzyme C-terminal" evidence="2">
    <location>
        <begin position="306"/>
        <end position="371"/>
    </location>
</feature>
<dbReference type="EMBL" id="FXBM01000002">
    <property type="protein sequence ID" value="SMH45315.1"/>
    <property type="molecule type" value="Genomic_DNA"/>
</dbReference>
<dbReference type="InterPro" id="IPR025110">
    <property type="entry name" value="AMP-bd_C"/>
</dbReference>
<reference evidence="4" key="1">
    <citation type="submission" date="2017-04" db="EMBL/GenBank/DDBJ databases">
        <authorList>
            <person name="Varghese N."/>
            <person name="Submissions S."/>
        </authorList>
    </citation>
    <scope>NUCLEOTIDE SEQUENCE [LARGE SCALE GENOMIC DNA]</scope>
    <source>
        <strain evidence="4">VKM Ac-2121</strain>
    </source>
</reference>
<dbReference type="PANTHER" id="PTHR43767">
    <property type="entry name" value="LONG-CHAIN-FATTY-ACID--COA LIGASE"/>
    <property type="match status" value="1"/>
</dbReference>
<feature type="domain" description="AMP-dependent synthetase/ligase" evidence="1">
    <location>
        <begin position="41"/>
        <end position="224"/>
    </location>
</feature>
<proteinExistence type="predicted"/>
<name>A0A1X7P5K1_9MICO</name>
<dbReference type="RefSeq" id="WP_244274897.1">
    <property type="nucleotide sequence ID" value="NZ_FXBM01000002.1"/>
</dbReference>
<dbReference type="STRING" id="1891671.SAMN06295885_2512"/>